<keyword evidence="6" id="KW-0472">Membrane</keyword>
<evidence type="ECO:0000256" key="1">
    <source>
        <dbReference type="ARBA" id="ARBA00022617"/>
    </source>
</evidence>
<dbReference type="PRINTS" id="PR00463">
    <property type="entry name" value="EP450I"/>
</dbReference>
<sequence length="289" mass="33095">MDYTAITQFLFYPPLLFLLYLISNHFHRKFKNYPPAPFLTLPVVGHLIYLLNKHPHKTLTHISKRCGPVVLLKFGSRKVLLVSSPSAVEECLSRNDVVFANRPRLLPGKHIEYDYTSLAATPYGDHWRNLRKIVATEILSGNRLQALQQIRADEVKSMIRKLDSSSKAESPADMKTVLFELMLNLMLRMIAGKSYYGDDEEVHVKAAARFREIVREIFLLSGATNVGDYVPSLSRLSVKLEESLRQLQLKRDAYLYTKIEFWEIMACTLGCLSLVFIIKQSYGELQSNP</sequence>
<reference evidence="7" key="1">
    <citation type="submission" date="2022-07" db="EMBL/GenBank/DDBJ databases">
        <authorList>
            <person name="Macas J."/>
            <person name="Novak P."/>
            <person name="Neumann P."/>
        </authorList>
    </citation>
    <scope>NUCLEOTIDE SEQUENCE</scope>
</reference>
<dbReference type="EMBL" id="CAMAPF010000108">
    <property type="protein sequence ID" value="CAH9100606.1"/>
    <property type="molecule type" value="Genomic_DNA"/>
</dbReference>
<keyword evidence="4" id="KW-0408">Iron</keyword>
<dbReference type="AlphaFoldDB" id="A0AAV0DM46"/>
<dbReference type="Proteomes" id="UP001152523">
    <property type="component" value="Unassembled WGS sequence"/>
</dbReference>
<evidence type="ECO:0000256" key="3">
    <source>
        <dbReference type="ARBA" id="ARBA00023002"/>
    </source>
</evidence>
<keyword evidence="5" id="KW-0503">Monooxygenase</keyword>
<dbReference type="PANTHER" id="PTHR47947">
    <property type="entry name" value="CYTOCHROME P450 82C3-RELATED"/>
    <property type="match status" value="1"/>
</dbReference>
<evidence type="ECO:0000256" key="6">
    <source>
        <dbReference type="SAM" id="Phobius"/>
    </source>
</evidence>
<keyword evidence="6" id="KW-1133">Transmembrane helix</keyword>
<organism evidence="7 8">
    <name type="scientific">Cuscuta epithymum</name>
    <dbReference type="NCBI Taxonomy" id="186058"/>
    <lineage>
        <taxon>Eukaryota</taxon>
        <taxon>Viridiplantae</taxon>
        <taxon>Streptophyta</taxon>
        <taxon>Embryophyta</taxon>
        <taxon>Tracheophyta</taxon>
        <taxon>Spermatophyta</taxon>
        <taxon>Magnoliopsida</taxon>
        <taxon>eudicotyledons</taxon>
        <taxon>Gunneridae</taxon>
        <taxon>Pentapetalae</taxon>
        <taxon>asterids</taxon>
        <taxon>lamiids</taxon>
        <taxon>Solanales</taxon>
        <taxon>Convolvulaceae</taxon>
        <taxon>Cuscuteae</taxon>
        <taxon>Cuscuta</taxon>
        <taxon>Cuscuta subgen. Cuscuta</taxon>
    </lineage>
</organism>
<keyword evidence="2" id="KW-0479">Metal-binding</keyword>
<dbReference type="GO" id="GO:0020037">
    <property type="term" value="F:heme binding"/>
    <property type="evidence" value="ECO:0007669"/>
    <property type="project" value="InterPro"/>
</dbReference>
<feature type="transmembrane region" description="Helical" evidence="6">
    <location>
        <begin position="6"/>
        <end position="23"/>
    </location>
</feature>
<name>A0AAV0DM46_9ASTE</name>
<dbReference type="Pfam" id="PF00067">
    <property type="entry name" value="p450"/>
    <property type="match status" value="1"/>
</dbReference>
<comment type="caution">
    <text evidence="7">The sequence shown here is derived from an EMBL/GenBank/DDBJ whole genome shotgun (WGS) entry which is preliminary data.</text>
</comment>
<dbReference type="GO" id="GO:0004497">
    <property type="term" value="F:monooxygenase activity"/>
    <property type="evidence" value="ECO:0007669"/>
    <property type="project" value="UniProtKB-KW"/>
</dbReference>
<dbReference type="InterPro" id="IPR036396">
    <property type="entry name" value="Cyt_P450_sf"/>
</dbReference>
<keyword evidence="8" id="KW-1185">Reference proteome</keyword>
<accession>A0AAV0DM46</accession>
<dbReference type="GO" id="GO:0016705">
    <property type="term" value="F:oxidoreductase activity, acting on paired donors, with incorporation or reduction of molecular oxygen"/>
    <property type="evidence" value="ECO:0007669"/>
    <property type="project" value="InterPro"/>
</dbReference>
<protein>
    <recommendedName>
        <fullName evidence="9">Cytochrome P450</fullName>
    </recommendedName>
</protein>
<dbReference type="PANTHER" id="PTHR47947:SF57">
    <property type="entry name" value="CYTOCHROME P450 81F3-LIKE"/>
    <property type="match status" value="1"/>
</dbReference>
<dbReference type="SUPFAM" id="SSF48264">
    <property type="entry name" value="Cytochrome P450"/>
    <property type="match status" value="1"/>
</dbReference>
<gene>
    <name evidence="7" type="ORF">CEPIT_LOCUS15356</name>
</gene>
<evidence type="ECO:0000313" key="7">
    <source>
        <dbReference type="EMBL" id="CAH9100606.1"/>
    </source>
</evidence>
<evidence type="ECO:0000256" key="5">
    <source>
        <dbReference type="ARBA" id="ARBA00023033"/>
    </source>
</evidence>
<keyword evidence="6" id="KW-0812">Transmembrane</keyword>
<dbReference type="GO" id="GO:0005506">
    <property type="term" value="F:iron ion binding"/>
    <property type="evidence" value="ECO:0007669"/>
    <property type="project" value="InterPro"/>
</dbReference>
<dbReference type="Gene3D" id="1.10.630.10">
    <property type="entry name" value="Cytochrome P450"/>
    <property type="match status" value="1"/>
</dbReference>
<feature type="transmembrane region" description="Helical" evidence="6">
    <location>
        <begin position="259"/>
        <end position="278"/>
    </location>
</feature>
<dbReference type="InterPro" id="IPR050651">
    <property type="entry name" value="Plant_Cytochrome_P450_Monoox"/>
</dbReference>
<proteinExistence type="predicted"/>
<keyword evidence="1" id="KW-0349">Heme</keyword>
<evidence type="ECO:0000256" key="2">
    <source>
        <dbReference type="ARBA" id="ARBA00022723"/>
    </source>
</evidence>
<dbReference type="InterPro" id="IPR002401">
    <property type="entry name" value="Cyt_P450_E_grp-I"/>
</dbReference>
<keyword evidence="3" id="KW-0560">Oxidoreductase</keyword>
<evidence type="ECO:0000313" key="8">
    <source>
        <dbReference type="Proteomes" id="UP001152523"/>
    </source>
</evidence>
<evidence type="ECO:0000256" key="4">
    <source>
        <dbReference type="ARBA" id="ARBA00023004"/>
    </source>
</evidence>
<dbReference type="InterPro" id="IPR001128">
    <property type="entry name" value="Cyt_P450"/>
</dbReference>
<evidence type="ECO:0008006" key="9">
    <source>
        <dbReference type="Google" id="ProtNLM"/>
    </source>
</evidence>